<evidence type="ECO:0000256" key="1">
    <source>
        <dbReference type="SAM" id="MobiDB-lite"/>
    </source>
</evidence>
<proteinExistence type="predicted"/>
<accession>A0A3S1AC64</accession>
<sequence length="284" mass="32152">MFGSKQHTAHLRQQTTREPRDRATAPVPGARSKGNLQVRICDVLAPAPGARSKGNLQDLTVLFQKPTDDIADLNSRLVAVLDDHAPLMFNADVKAAKRQKRKGRKIVAKDRRNIPGFPAHQVACFVALSTTPLHTSRYFTNFNADNYFPSFNHWFLEGRVQSPSRDLHDLEETGFIGHSRRFCLFYIIGRFCLLLIVLRFLCFSSNLTLTLRCSAVLLSDGLLRFERAKSVLRDVATPSDSVSMVSMSRKVSARADFTDLVHGPDIPRRRPMTIFIGRDWVCWR</sequence>
<dbReference type="AlphaFoldDB" id="A0A3S1AC64"/>
<comment type="caution">
    <text evidence="3">The sequence shown here is derived from an EMBL/GenBank/DDBJ whole genome shotgun (WGS) entry which is preliminary data.</text>
</comment>
<dbReference type="Proteomes" id="UP000271974">
    <property type="component" value="Unassembled WGS sequence"/>
</dbReference>
<evidence type="ECO:0000256" key="2">
    <source>
        <dbReference type="SAM" id="Phobius"/>
    </source>
</evidence>
<evidence type="ECO:0000313" key="4">
    <source>
        <dbReference type="Proteomes" id="UP000271974"/>
    </source>
</evidence>
<protein>
    <submittedName>
        <fullName evidence="3">Uncharacterized protein</fullName>
    </submittedName>
</protein>
<dbReference type="EMBL" id="RQTK01000093">
    <property type="protein sequence ID" value="RUS88090.1"/>
    <property type="molecule type" value="Genomic_DNA"/>
</dbReference>
<keyword evidence="4" id="KW-1185">Reference proteome</keyword>
<keyword evidence="2" id="KW-0812">Transmembrane</keyword>
<organism evidence="3 4">
    <name type="scientific">Elysia chlorotica</name>
    <name type="common">Eastern emerald elysia</name>
    <name type="synonym">Sea slug</name>
    <dbReference type="NCBI Taxonomy" id="188477"/>
    <lineage>
        <taxon>Eukaryota</taxon>
        <taxon>Metazoa</taxon>
        <taxon>Spiralia</taxon>
        <taxon>Lophotrochozoa</taxon>
        <taxon>Mollusca</taxon>
        <taxon>Gastropoda</taxon>
        <taxon>Heterobranchia</taxon>
        <taxon>Euthyneura</taxon>
        <taxon>Panpulmonata</taxon>
        <taxon>Sacoglossa</taxon>
        <taxon>Placobranchoidea</taxon>
        <taxon>Plakobranchidae</taxon>
        <taxon>Elysia</taxon>
    </lineage>
</organism>
<feature type="transmembrane region" description="Helical" evidence="2">
    <location>
        <begin position="184"/>
        <end position="202"/>
    </location>
</feature>
<evidence type="ECO:0000313" key="3">
    <source>
        <dbReference type="EMBL" id="RUS88090.1"/>
    </source>
</evidence>
<keyword evidence="2" id="KW-1133">Transmembrane helix</keyword>
<name>A0A3S1AC64_ELYCH</name>
<reference evidence="3 4" key="1">
    <citation type="submission" date="2019-01" db="EMBL/GenBank/DDBJ databases">
        <title>A draft genome assembly of the solar-powered sea slug Elysia chlorotica.</title>
        <authorList>
            <person name="Cai H."/>
            <person name="Li Q."/>
            <person name="Fang X."/>
            <person name="Li J."/>
            <person name="Curtis N.E."/>
            <person name="Altenburger A."/>
            <person name="Shibata T."/>
            <person name="Feng M."/>
            <person name="Maeda T."/>
            <person name="Schwartz J.A."/>
            <person name="Shigenobu S."/>
            <person name="Lundholm N."/>
            <person name="Nishiyama T."/>
            <person name="Yang H."/>
            <person name="Hasebe M."/>
            <person name="Li S."/>
            <person name="Pierce S.K."/>
            <person name="Wang J."/>
        </authorList>
    </citation>
    <scope>NUCLEOTIDE SEQUENCE [LARGE SCALE GENOMIC DNA]</scope>
    <source>
        <strain evidence="3">EC2010</strain>
        <tissue evidence="3">Whole organism of an adult</tissue>
    </source>
</reference>
<gene>
    <name evidence="3" type="ORF">EGW08_004143</name>
</gene>
<feature type="region of interest" description="Disordered" evidence="1">
    <location>
        <begin position="1"/>
        <end position="31"/>
    </location>
</feature>
<keyword evidence="2" id="KW-0472">Membrane</keyword>